<evidence type="ECO:0000313" key="1">
    <source>
        <dbReference type="EMBL" id="DAD67757.1"/>
    </source>
</evidence>
<organism evidence="1">
    <name type="scientific">Myoviridae sp. ctngn1</name>
    <dbReference type="NCBI Taxonomy" id="2823551"/>
    <lineage>
        <taxon>Viruses</taxon>
        <taxon>Duplodnaviria</taxon>
        <taxon>Heunggongvirae</taxon>
        <taxon>Uroviricota</taxon>
        <taxon>Caudoviricetes</taxon>
    </lineage>
</organism>
<name>A0A8S5LCM5_9CAUD</name>
<dbReference type="EMBL" id="BK014685">
    <property type="protein sequence ID" value="DAD67757.1"/>
    <property type="molecule type" value="Genomic_DNA"/>
</dbReference>
<proteinExistence type="predicted"/>
<accession>A0A8S5LCM5</accession>
<sequence length="105" mass="11768">MICKAELEALAEKYAAKADKAFQNYQETGISRYSREYQNAEELFYAFQAAANAAEEHAALLGMQTAMHNLAGRAQKADTEEKAREVLKELVSYARMMGLAQEDKI</sequence>
<reference evidence="1" key="1">
    <citation type="journal article" date="2021" name="Proc. Natl. Acad. Sci. U.S.A.">
        <title>A Catalog of Tens of Thousands of Viruses from Human Metagenomes Reveals Hidden Associations with Chronic Diseases.</title>
        <authorList>
            <person name="Tisza M.J."/>
            <person name="Buck C.B."/>
        </authorList>
    </citation>
    <scope>NUCLEOTIDE SEQUENCE</scope>
    <source>
        <strain evidence="1">Ctngn1</strain>
    </source>
</reference>
<protein>
    <submittedName>
        <fullName evidence="1">Uncharacterized protein</fullName>
    </submittedName>
</protein>